<dbReference type="PROSITE" id="PS50005">
    <property type="entry name" value="TPR"/>
    <property type="match status" value="1"/>
</dbReference>
<organism evidence="2 3">
    <name type="scientific">Plebeiibacterium marinum</name>
    <dbReference type="NCBI Taxonomy" id="2992111"/>
    <lineage>
        <taxon>Bacteria</taxon>
        <taxon>Pseudomonadati</taxon>
        <taxon>Bacteroidota</taxon>
        <taxon>Bacteroidia</taxon>
        <taxon>Marinilabiliales</taxon>
        <taxon>Marinilabiliaceae</taxon>
        <taxon>Plebeiibacterium</taxon>
    </lineage>
</organism>
<sequence length="350" mass="40371">MKDKIMITRISVIMLLFCIVGKSNAQEGIDWSKVYADKYYFSYKYLDKLVILKARKDSMISFWINGVKDTMKFDRYHINSFECGDSYVGIYIDCDENYELYIDTRTGIYDGNDFQNEPNVEPNTFGGSPFYDCTNFKKNIYWDELEELQVLKLNNSAYYLDKIGCSDCAIEILEELLKVRPNRTVAYLNLGDAYWNKGEKEKAKESYKQYILLLKKDGKQNKIPDTLNEKLGTDTVNAILSSPTESTLEQSTESTKPKVMKGRILNCYYTNLKGDKIEKVYAGQSVYFIVTSVGMIGKTINLDFSDEDIVYEFAGKELENQMIKNFPVVADKMTLKLKALRKVSKDINNE</sequence>
<gene>
    <name evidence="2" type="ORF">OM074_16225</name>
</gene>
<reference evidence="2" key="1">
    <citation type="submission" date="2022-10" db="EMBL/GenBank/DDBJ databases">
        <authorList>
            <person name="Yu W.X."/>
        </authorList>
    </citation>
    <scope>NUCLEOTIDE SEQUENCE</scope>
    <source>
        <strain evidence="2">D04</strain>
    </source>
</reference>
<accession>A0AAE3MG83</accession>
<dbReference type="Pfam" id="PF13181">
    <property type="entry name" value="TPR_8"/>
    <property type="match status" value="1"/>
</dbReference>
<dbReference type="AlphaFoldDB" id="A0AAE3MG83"/>
<feature type="repeat" description="TPR" evidence="1">
    <location>
        <begin position="184"/>
        <end position="217"/>
    </location>
</feature>
<keyword evidence="1" id="KW-0802">TPR repeat</keyword>
<name>A0AAE3MG83_9BACT</name>
<dbReference type="Gene3D" id="1.25.40.10">
    <property type="entry name" value="Tetratricopeptide repeat domain"/>
    <property type="match status" value="1"/>
</dbReference>
<dbReference type="InterPro" id="IPR019734">
    <property type="entry name" value="TPR_rpt"/>
</dbReference>
<evidence type="ECO:0000313" key="3">
    <source>
        <dbReference type="Proteomes" id="UP001207408"/>
    </source>
</evidence>
<dbReference type="SUPFAM" id="SSF48452">
    <property type="entry name" value="TPR-like"/>
    <property type="match status" value="1"/>
</dbReference>
<comment type="caution">
    <text evidence="2">The sequence shown here is derived from an EMBL/GenBank/DDBJ whole genome shotgun (WGS) entry which is preliminary data.</text>
</comment>
<dbReference type="Proteomes" id="UP001207408">
    <property type="component" value="Unassembled WGS sequence"/>
</dbReference>
<dbReference type="EMBL" id="JAPDPI010000039">
    <property type="protein sequence ID" value="MCW3807184.1"/>
    <property type="molecule type" value="Genomic_DNA"/>
</dbReference>
<keyword evidence="3" id="KW-1185">Reference proteome</keyword>
<dbReference type="RefSeq" id="WP_301201337.1">
    <property type="nucleotide sequence ID" value="NZ_JAPDPI010000039.1"/>
</dbReference>
<evidence type="ECO:0000256" key="1">
    <source>
        <dbReference type="PROSITE-ProRule" id="PRU00339"/>
    </source>
</evidence>
<evidence type="ECO:0000313" key="2">
    <source>
        <dbReference type="EMBL" id="MCW3807184.1"/>
    </source>
</evidence>
<protein>
    <submittedName>
        <fullName evidence="2">Tetratricopeptide repeat protein</fullName>
    </submittedName>
</protein>
<proteinExistence type="predicted"/>
<dbReference type="InterPro" id="IPR011990">
    <property type="entry name" value="TPR-like_helical_dom_sf"/>
</dbReference>